<evidence type="ECO:0000256" key="1">
    <source>
        <dbReference type="ARBA" id="ARBA00010609"/>
    </source>
</evidence>
<evidence type="ECO:0000313" key="9">
    <source>
        <dbReference type="EMBL" id="KAK5529475.1"/>
    </source>
</evidence>
<dbReference type="GO" id="GO:0005507">
    <property type="term" value="F:copper ion binding"/>
    <property type="evidence" value="ECO:0007669"/>
    <property type="project" value="InterPro"/>
</dbReference>
<dbReference type="PANTHER" id="PTHR11709:SF394">
    <property type="entry name" value="FI03373P-RELATED"/>
    <property type="match status" value="1"/>
</dbReference>
<sequence length="755" mass="82279">MRVGSETNVKRNSARHLAFVEFDTRGCSQATARALEIWLNIPQDQHDLHIACIDAICSAQSGLRPSSRLGACLSFLAPIIALVSSTRLVKHDVDFLPDIILRVTVETINLNCQQRLSTLVNGTYPGPPIYLEPEQTTWIRVYNDADVNTTIHWHGLSQNLFPFSDGSPQASQWPIPPGHFFDYELYPPADMAGTLFYHSHVGFQAMTASGPLIVNDASAPPYTYDDEFILFIGDFYPEEDEAIEAQLTAVPYTWTGDPSALQINGQSGDAPSSPQIPLDSPSDSSCQPYEFDVEPDTTYRVRVIGATAISLVTFGIEDYDNLTIIETDSSYVYPAETDHIQVDSGQRFSFLLQTKSPYDLVQLGKTSSWIQFETRAGDGVVTAWAKLNYNTPTSEAAGPVARREQSHTSPDSNPQPQPQPQPDPEPQSVSDESSFPTSPLPSPSPSPSSTQNANSNFIPSSPIIALPTEPTDISTWLEYTFRTLPRYGTAPSSSSITRRVIISTGQILNQTTGNTLFPSNNEVWFDGASTPLDTPLGLDDDPTTPTPYLVEILGNGTINASPPDLDRALANAASPGFDPLSHTYPARIGEVLEIVWQNSASQPGGVYGVHPMHAHGGPYWDMGSGAGVYSPAAHEALLLEPQAWDGTAGVAWNGSRRDTTMLYTYDSTGWEEEVNGWRVWRVEITAANVGVWMIHCHILQHMIMGQQTVWVFGTPEEIVANSAPVDGNLEGYFTYGGDVVGKAGSDGVTLVSKFS</sequence>
<feature type="region of interest" description="Disordered" evidence="5">
    <location>
        <begin position="260"/>
        <end position="287"/>
    </location>
</feature>
<evidence type="ECO:0000259" key="7">
    <source>
        <dbReference type="Pfam" id="PF07731"/>
    </source>
</evidence>
<feature type="compositionally biased region" description="Low complexity" evidence="5">
    <location>
        <begin position="426"/>
        <end position="437"/>
    </location>
</feature>
<feature type="domain" description="Plastocyanin-like" evidence="6">
    <location>
        <begin position="227"/>
        <end position="356"/>
    </location>
</feature>
<keyword evidence="3" id="KW-0560">Oxidoreductase</keyword>
<evidence type="ECO:0000256" key="4">
    <source>
        <dbReference type="ARBA" id="ARBA00023008"/>
    </source>
</evidence>
<comment type="similarity">
    <text evidence="1">Belongs to the multicopper oxidase family.</text>
</comment>
<evidence type="ECO:0000313" key="10">
    <source>
        <dbReference type="Proteomes" id="UP001345827"/>
    </source>
</evidence>
<dbReference type="AlphaFoldDB" id="A0AAV9PVF6"/>
<feature type="compositionally biased region" description="Polar residues" evidence="5">
    <location>
        <begin position="261"/>
        <end position="287"/>
    </location>
</feature>
<accession>A0AAV9PVF6</accession>
<name>A0AAV9PVF6_9PEZI</name>
<evidence type="ECO:0000256" key="3">
    <source>
        <dbReference type="ARBA" id="ARBA00023002"/>
    </source>
</evidence>
<dbReference type="EMBL" id="JAXLQG010000022">
    <property type="protein sequence ID" value="KAK5529475.1"/>
    <property type="molecule type" value="Genomic_DNA"/>
</dbReference>
<gene>
    <name evidence="9" type="ORF">LTR25_009723</name>
</gene>
<evidence type="ECO:0000256" key="2">
    <source>
        <dbReference type="ARBA" id="ARBA00022723"/>
    </source>
</evidence>
<keyword evidence="2" id="KW-0479">Metal-binding</keyword>
<feature type="compositionally biased region" description="Pro residues" evidence="5">
    <location>
        <begin position="413"/>
        <end position="425"/>
    </location>
</feature>
<reference evidence="9 10" key="1">
    <citation type="submission" date="2023-06" db="EMBL/GenBank/DDBJ databases">
        <title>Black Yeasts Isolated from many extreme environments.</title>
        <authorList>
            <person name="Coleine C."/>
            <person name="Stajich J.E."/>
            <person name="Selbmann L."/>
        </authorList>
    </citation>
    <scope>NUCLEOTIDE SEQUENCE [LARGE SCALE GENOMIC DNA]</scope>
    <source>
        <strain evidence="9 10">CCFEE 5887</strain>
    </source>
</reference>
<dbReference type="Pfam" id="PF07732">
    <property type="entry name" value="Cu-oxidase_3"/>
    <property type="match status" value="1"/>
</dbReference>
<dbReference type="Pfam" id="PF07731">
    <property type="entry name" value="Cu-oxidase_2"/>
    <property type="match status" value="1"/>
</dbReference>
<dbReference type="Proteomes" id="UP001345827">
    <property type="component" value="Unassembled WGS sequence"/>
</dbReference>
<dbReference type="InterPro" id="IPR001117">
    <property type="entry name" value="Cu-oxidase_2nd"/>
</dbReference>
<proteinExistence type="inferred from homology"/>
<evidence type="ECO:0008006" key="11">
    <source>
        <dbReference type="Google" id="ProtNLM"/>
    </source>
</evidence>
<keyword evidence="10" id="KW-1185">Reference proteome</keyword>
<evidence type="ECO:0000259" key="8">
    <source>
        <dbReference type="Pfam" id="PF07732"/>
    </source>
</evidence>
<dbReference type="Gene3D" id="2.60.40.420">
    <property type="entry name" value="Cupredoxins - blue copper proteins"/>
    <property type="match status" value="3"/>
</dbReference>
<organism evidence="9 10">
    <name type="scientific">Vermiconidia calcicola</name>
    <dbReference type="NCBI Taxonomy" id="1690605"/>
    <lineage>
        <taxon>Eukaryota</taxon>
        <taxon>Fungi</taxon>
        <taxon>Dikarya</taxon>
        <taxon>Ascomycota</taxon>
        <taxon>Pezizomycotina</taxon>
        <taxon>Dothideomycetes</taxon>
        <taxon>Dothideomycetidae</taxon>
        <taxon>Mycosphaerellales</taxon>
        <taxon>Extremaceae</taxon>
        <taxon>Vermiconidia</taxon>
    </lineage>
</organism>
<dbReference type="GO" id="GO:0016491">
    <property type="term" value="F:oxidoreductase activity"/>
    <property type="evidence" value="ECO:0007669"/>
    <property type="project" value="UniProtKB-KW"/>
</dbReference>
<comment type="caution">
    <text evidence="9">The sequence shown here is derived from an EMBL/GenBank/DDBJ whole genome shotgun (WGS) entry which is preliminary data.</text>
</comment>
<dbReference type="SUPFAM" id="SSF49503">
    <property type="entry name" value="Cupredoxins"/>
    <property type="match status" value="3"/>
</dbReference>
<protein>
    <recommendedName>
        <fullName evidence="11">L-ascorbate oxidase</fullName>
    </recommendedName>
</protein>
<evidence type="ECO:0000256" key="5">
    <source>
        <dbReference type="SAM" id="MobiDB-lite"/>
    </source>
</evidence>
<feature type="domain" description="Plastocyanin-like" evidence="8">
    <location>
        <begin position="103"/>
        <end position="217"/>
    </location>
</feature>
<feature type="region of interest" description="Disordered" evidence="5">
    <location>
        <begin position="392"/>
        <end position="456"/>
    </location>
</feature>
<evidence type="ECO:0000259" key="6">
    <source>
        <dbReference type="Pfam" id="PF00394"/>
    </source>
</evidence>
<dbReference type="InterPro" id="IPR011707">
    <property type="entry name" value="Cu-oxidase-like_N"/>
</dbReference>
<dbReference type="InterPro" id="IPR045087">
    <property type="entry name" value="Cu-oxidase_fam"/>
</dbReference>
<feature type="domain" description="Plastocyanin-like" evidence="7">
    <location>
        <begin position="576"/>
        <end position="706"/>
    </location>
</feature>
<dbReference type="PANTHER" id="PTHR11709">
    <property type="entry name" value="MULTI-COPPER OXIDASE"/>
    <property type="match status" value="1"/>
</dbReference>
<keyword evidence="4" id="KW-0186">Copper</keyword>
<dbReference type="InterPro" id="IPR011706">
    <property type="entry name" value="Cu-oxidase_C"/>
</dbReference>
<dbReference type="Pfam" id="PF00394">
    <property type="entry name" value="Cu-oxidase"/>
    <property type="match status" value="1"/>
</dbReference>
<dbReference type="InterPro" id="IPR008972">
    <property type="entry name" value="Cupredoxin"/>
</dbReference>